<evidence type="ECO:0000313" key="2">
    <source>
        <dbReference type="EMBL" id="KAJ7323632.1"/>
    </source>
</evidence>
<sequence>MVGLQTISKEDKAALHEEPKHILKAVPWDMAPASNVVEVCDIIVRWRLTLDIMRTPQSACRVRKQLRPQPLPITPQPVFTPQPAALPNPATPRSFGNRRRGGSHGGLGGTLRENITSQQLSSTATTPHPLPFVIPSQLLLTTTILAVLLLPGVAHLLHFDSESLHSGHSSAQFANSASLRTHESFVIERQVRKLRERTAVCRIGCPHLVKPNEVLEKNLGE</sequence>
<proteinExistence type="predicted"/>
<feature type="compositionally biased region" description="Pro residues" evidence="1">
    <location>
        <begin position="71"/>
        <end position="90"/>
    </location>
</feature>
<dbReference type="Proteomes" id="UP001218218">
    <property type="component" value="Unassembled WGS sequence"/>
</dbReference>
<keyword evidence="3" id="KW-1185">Reference proteome</keyword>
<reference evidence="2" key="1">
    <citation type="submission" date="2023-03" db="EMBL/GenBank/DDBJ databases">
        <title>Massive genome expansion in bonnet fungi (Mycena s.s.) driven by repeated elements and novel gene families across ecological guilds.</title>
        <authorList>
            <consortium name="Lawrence Berkeley National Laboratory"/>
            <person name="Harder C.B."/>
            <person name="Miyauchi S."/>
            <person name="Viragh M."/>
            <person name="Kuo A."/>
            <person name="Thoen E."/>
            <person name="Andreopoulos B."/>
            <person name="Lu D."/>
            <person name="Skrede I."/>
            <person name="Drula E."/>
            <person name="Henrissat B."/>
            <person name="Morin E."/>
            <person name="Kohler A."/>
            <person name="Barry K."/>
            <person name="LaButti K."/>
            <person name="Morin E."/>
            <person name="Salamov A."/>
            <person name="Lipzen A."/>
            <person name="Mereny Z."/>
            <person name="Hegedus B."/>
            <person name="Baldrian P."/>
            <person name="Stursova M."/>
            <person name="Weitz H."/>
            <person name="Taylor A."/>
            <person name="Grigoriev I.V."/>
            <person name="Nagy L.G."/>
            <person name="Martin F."/>
            <person name="Kauserud H."/>
        </authorList>
    </citation>
    <scope>NUCLEOTIDE SEQUENCE</scope>
    <source>
        <strain evidence="2">CBHHK002</strain>
    </source>
</reference>
<organism evidence="2 3">
    <name type="scientific">Mycena albidolilacea</name>
    <dbReference type="NCBI Taxonomy" id="1033008"/>
    <lineage>
        <taxon>Eukaryota</taxon>
        <taxon>Fungi</taxon>
        <taxon>Dikarya</taxon>
        <taxon>Basidiomycota</taxon>
        <taxon>Agaricomycotina</taxon>
        <taxon>Agaricomycetes</taxon>
        <taxon>Agaricomycetidae</taxon>
        <taxon>Agaricales</taxon>
        <taxon>Marasmiineae</taxon>
        <taxon>Mycenaceae</taxon>
        <taxon>Mycena</taxon>
    </lineage>
</organism>
<accession>A0AAD6ZJ52</accession>
<dbReference type="AlphaFoldDB" id="A0AAD6ZJ52"/>
<evidence type="ECO:0000313" key="3">
    <source>
        <dbReference type="Proteomes" id="UP001218218"/>
    </source>
</evidence>
<comment type="caution">
    <text evidence="2">The sequence shown here is derived from an EMBL/GenBank/DDBJ whole genome shotgun (WGS) entry which is preliminary data.</text>
</comment>
<gene>
    <name evidence="2" type="ORF">DFH08DRAFT_1029232</name>
</gene>
<name>A0AAD6ZJ52_9AGAR</name>
<dbReference type="EMBL" id="JARIHO010000046">
    <property type="protein sequence ID" value="KAJ7323632.1"/>
    <property type="molecule type" value="Genomic_DNA"/>
</dbReference>
<feature type="region of interest" description="Disordered" evidence="1">
    <location>
        <begin position="71"/>
        <end position="111"/>
    </location>
</feature>
<evidence type="ECO:0000256" key="1">
    <source>
        <dbReference type="SAM" id="MobiDB-lite"/>
    </source>
</evidence>
<protein>
    <submittedName>
        <fullName evidence="2">Uncharacterized protein</fullName>
    </submittedName>
</protein>